<dbReference type="EMBL" id="SULG01000061">
    <property type="protein sequence ID" value="TLD41147.1"/>
    <property type="molecule type" value="Genomic_DNA"/>
</dbReference>
<proteinExistence type="predicted"/>
<dbReference type="Proteomes" id="UP000319783">
    <property type="component" value="Unassembled WGS sequence"/>
</dbReference>
<protein>
    <submittedName>
        <fullName evidence="1">Uncharacterized protein</fullName>
    </submittedName>
</protein>
<accession>A0A533Q8Y1</accession>
<evidence type="ECO:0000313" key="2">
    <source>
        <dbReference type="Proteomes" id="UP000319783"/>
    </source>
</evidence>
<sequence length="37" mass="4377">MFAMITEKRTGKKIFIQLSLKENLSNVSYYEKSALMY</sequence>
<evidence type="ECO:0000313" key="1">
    <source>
        <dbReference type="EMBL" id="TLD41147.1"/>
    </source>
</evidence>
<comment type="caution">
    <text evidence="1">The sequence shown here is derived from an EMBL/GenBank/DDBJ whole genome shotgun (WGS) entry which is preliminary data.</text>
</comment>
<dbReference type="AlphaFoldDB" id="A0A533Q8Y1"/>
<reference evidence="1 2" key="1">
    <citation type="submission" date="2019-04" db="EMBL/GenBank/DDBJ databases">
        <title>Genome of a novel bacterium Candidatus Jettenia ecosi reconstructed from metagenome of an anammox bioreactor.</title>
        <authorList>
            <person name="Mardanov A.V."/>
            <person name="Beletsky A.V."/>
            <person name="Ravin N.V."/>
            <person name="Botchkova E.A."/>
            <person name="Litti Y.V."/>
            <person name="Nozhevnikova A.N."/>
        </authorList>
    </citation>
    <scope>NUCLEOTIDE SEQUENCE [LARGE SCALE GENOMIC DNA]</scope>
    <source>
        <strain evidence="1">J2</strain>
    </source>
</reference>
<name>A0A533Q8Y1_9BACT</name>
<gene>
    <name evidence="1" type="ORF">JETT_2612</name>
</gene>
<organism evidence="1 2">
    <name type="scientific">Candidatus Jettenia ecosi</name>
    <dbReference type="NCBI Taxonomy" id="2494326"/>
    <lineage>
        <taxon>Bacteria</taxon>
        <taxon>Pseudomonadati</taxon>
        <taxon>Planctomycetota</taxon>
        <taxon>Candidatus Brocadiia</taxon>
        <taxon>Candidatus Brocadiales</taxon>
        <taxon>Candidatus Brocadiaceae</taxon>
        <taxon>Candidatus Jettenia</taxon>
    </lineage>
</organism>